<dbReference type="EMBL" id="CP076686">
    <property type="protein sequence ID" value="QWV11269.1"/>
    <property type="molecule type" value="Genomic_DNA"/>
</dbReference>
<keyword evidence="5" id="KW-0998">Cell outer membrane</keyword>
<comment type="subcellular location">
    <subcellularLocation>
        <location evidence="1">Cell outer membrane</location>
    </subcellularLocation>
</comment>
<keyword evidence="7" id="KW-1185">Reference proteome</keyword>
<dbReference type="PANTHER" id="PTHR38776:SF1">
    <property type="entry name" value="MLTA-INTERACTING PROTEIN-RELATED"/>
    <property type="match status" value="1"/>
</dbReference>
<proteinExistence type="inferred from homology"/>
<evidence type="ECO:0000313" key="7">
    <source>
        <dbReference type="Proteomes" id="UP000683442"/>
    </source>
</evidence>
<sequence>MKVRASGYSTPEFIHLEIIEMNPLATHLALRSRLTFTALVLCILAGPVSASDWDASLGLSGGSIQRHVKGENDQHVVVPYADLRWGMMMANPEGIGLVTSPTSSSKLKVMVQLRQSVFDPDDNKVLAALDDRDDTGELLIKWGQATPWVDLAIFASADVLDRHGGHEWGIAVSRELPAWGGALVPSIDVRQQSRRLVDYYYGVSQQEASANIAAYEGEKSVVMRTSVSHVQKLGSDWHSVFAFGYEHLGDGAGESSIVERKGFWSGGVAIFYQF</sequence>
<evidence type="ECO:0000313" key="6">
    <source>
        <dbReference type="EMBL" id="QWV11269.1"/>
    </source>
</evidence>
<evidence type="ECO:0000256" key="4">
    <source>
        <dbReference type="ARBA" id="ARBA00023136"/>
    </source>
</evidence>
<reference evidence="6 7" key="1">
    <citation type="submission" date="2021-06" db="EMBL/GenBank/DDBJ databases">
        <title>Microbial metabolic specificity influences pelagic lipid remineralization.</title>
        <authorList>
            <person name="Behrendt L."/>
            <person name="Hunter J.E."/>
            <person name="Alcolombri U."/>
            <person name="Smriga S."/>
            <person name="Mincer T."/>
            <person name="Lowenstein D.P."/>
            <person name="Peaudecerf F.J."/>
            <person name="Fernandez V.I."/>
            <person name="Fredricks H."/>
            <person name="Almblad H."/>
            <person name="Harrison J.J."/>
            <person name="Stocker R."/>
            <person name="Van Mooy B.A.S."/>
        </authorList>
    </citation>
    <scope>NUCLEOTIDE SEQUENCE [LARGE SCALE GENOMIC DNA]</scope>
    <source>
        <strain evidence="6 7">HP15-B</strain>
    </source>
</reference>
<dbReference type="GeneID" id="78560005"/>
<gene>
    <name evidence="6" type="ORF">KQ249_11180</name>
</gene>
<protein>
    <submittedName>
        <fullName evidence="6">MipA/OmpV family protein</fullName>
    </submittedName>
</protein>
<dbReference type="InterPro" id="IPR010583">
    <property type="entry name" value="MipA"/>
</dbReference>
<dbReference type="Proteomes" id="UP000683442">
    <property type="component" value="Chromosome"/>
</dbReference>
<organism evidence="6 7">
    <name type="scientific">Marinobacter adhaerens</name>
    <dbReference type="NCBI Taxonomy" id="1033846"/>
    <lineage>
        <taxon>Bacteria</taxon>
        <taxon>Pseudomonadati</taxon>
        <taxon>Pseudomonadota</taxon>
        <taxon>Gammaproteobacteria</taxon>
        <taxon>Pseudomonadales</taxon>
        <taxon>Marinobacteraceae</taxon>
        <taxon>Marinobacter</taxon>
    </lineage>
</organism>
<evidence type="ECO:0000256" key="1">
    <source>
        <dbReference type="ARBA" id="ARBA00004442"/>
    </source>
</evidence>
<dbReference type="RefSeq" id="WP_216688012.1">
    <property type="nucleotide sequence ID" value="NZ_CP076686.1"/>
</dbReference>
<evidence type="ECO:0000256" key="3">
    <source>
        <dbReference type="ARBA" id="ARBA00022729"/>
    </source>
</evidence>
<evidence type="ECO:0000256" key="2">
    <source>
        <dbReference type="ARBA" id="ARBA00005722"/>
    </source>
</evidence>
<evidence type="ECO:0000256" key="5">
    <source>
        <dbReference type="ARBA" id="ARBA00023237"/>
    </source>
</evidence>
<dbReference type="PANTHER" id="PTHR38776">
    <property type="entry name" value="MLTA-INTERACTING PROTEIN-RELATED"/>
    <property type="match status" value="1"/>
</dbReference>
<keyword evidence="4" id="KW-0472">Membrane</keyword>
<comment type="similarity">
    <text evidence="2">Belongs to the MipA/OmpV family.</text>
</comment>
<keyword evidence="3" id="KW-0732">Signal</keyword>
<accession>A0ABX8IGC1</accession>
<name>A0ABX8IGC1_9GAMM</name>
<dbReference type="Pfam" id="PF06629">
    <property type="entry name" value="MipA"/>
    <property type="match status" value="1"/>
</dbReference>